<dbReference type="GO" id="GO:0016747">
    <property type="term" value="F:acyltransferase activity, transferring groups other than amino-acyl groups"/>
    <property type="evidence" value="ECO:0007669"/>
    <property type="project" value="TreeGrafter"/>
</dbReference>
<keyword evidence="3" id="KW-1185">Reference proteome</keyword>
<comment type="caution">
    <text evidence="2">The sequence shown here is derived from an EMBL/GenBank/DDBJ whole genome shotgun (WGS) entry which is preliminary data.</text>
</comment>
<dbReference type="EMBL" id="JANBTX010000037">
    <property type="protein sequence ID" value="KAJ2688871.1"/>
    <property type="molecule type" value="Genomic_DNA"/>
</dbReference>
<protein>
    <submittedName>
        <fullName evidence="2">Uncharacterized protein</fullName>
    </submittedName>
</protein>
<dbReference type="Pfam" id="PF02458">
    <property type="entry name" value="Transferase"/>
    <property type="match status" value="1"/>
</dbReference>
<accession>A0A9W8GPF2</accession>
<reference evidence="2" key="1">
    <citation type="submission" date="2022-07" db="EMBL/GenBank/DDBJ databases">
        <title>Phylogenomic reconstructions and comparative analyses of Kickxellomycotina fungi.</title>
        <authorList>
            <person name="Reynolds N.K."/>
            <person name="Stajich J.E."/>
            <person name="Barry K."/>
            <person name="Grigoriev I.V."/>
            <person name="Crous P."/>
            <person name="Smith M.E."/>
        </authorList>
    </citation>
    <scope>NUCLEOTIDE SEQUENCE</scope>
    <source>
        <strain evidence="2">CBS 109367</strain>
    </source>
</reference>
<dbReference type="AlphaFoldDB" id="A0A9W8GPF2"/>
<dbReference type="PANTHER" id="PTHR31642">
    <property type="entry name" value="TRICHOTHECENE 3-O-ACETYLTRANSFERASE"/>
    <property type="match status" value="1"/>
</dbReference>
<dbReference type="InterPro" id="IPR050317">
    <property type="entry name" value="Plant_Fungal_Acyltransferase"/>
</dbReference>
<sequence>MDEFVSTVENQVIGLHPLDTQAAFLNIPYHFFFGNDNNVADFMPNDAIRRSFYRALKQFPILAGYLRPESTGQTSVVIDKDDLNMPEYVESTSDTHYDTLRESHFHHSAWPKGLTRASAITMAGPAGRIRLANAHVVRLKDNSGVIIFINIPHYVVDGTGFFSFVELWGKHCLAERTGDGQLAQQASQLEYCFDRDTISRHLPAERKPLGNETMQAYTGFSPIADWLAWLSPNTRGRVLSKAKFSSGVVSHTFRVSRQALDSLRKEVGEFIADSSEDQLTDRYLLAAVLSKLIARAHLHRKQQDKANVSVAGWLLGAAWSALGAVAGLVGYGARLLCCSSSCNSSAKSDSGRYQSLNLLDDVRHGLGIVDKQYMGNGLLPHNTQCPLDVLETPITPKSLAQAVDLIRPIYENADAALVASFVDLLTSNPKSFTRPMIYMAKNPELLVVTCEMEFKLYASDFGDGPPEWVCTIPSFVANFVGLLPSPPPSTDVVANIILKAPVMKYVLKDEFWREFTQIIY</sequence>
<dbReference type="InterPro" id="IPR023213">
    <property type="entry name" value="CAT-like_dom_sf"/>
</dbReference>
<evidence type="ECO:0000313" key="3">
    <source>
        <dbReference type="Proteomes" id="UP001151516"/>
    </source>
</evidence>
<evidence type="ECO:0000256" key="1">
    <source>
        <dbReference type="ARBA" id="ARBA00022679"/>
    </source>
</evidence>
<dbReference type="GO" id="GO:0044550">
    <property type="term" value="P:secondary metabolite biosynthetic process"/>
    <property type="evidence" value="ECO:0007669"/>
    <property type="project" value="TreeGrafter"/>
</dbReference>
<organism evidence="2 3">
    <name type="scientific">Coemansia spiralis</name>
    <dbReference type="NCBI Taxonomy" id="417178"/>
    <lineage>
        <taxon>Eukaryota</taxon>
        <taxon>Fungi</taxon>
        <taxon>Fungi incertae sedis</taxon>
        <taxon>Zoopagomycota</taxon>
        <taxon>Kickxellomycotina</taxon>
        <taxon>Kickxellomycetes</taxon>
        <taxon>Kickxellales</taxon>
        <taxon>Kickxellaceae</taxon>
        <taxon>Coemansia</taxon>
    </lineage>
</organism>
<dbReference type="OrthoDB" id="1862401at2759"/>
<evidence type="ECO:0000313" key="2">
    <source>
        <dbReference type="EMBL" id="KAJ2688871.1"/>
    </source>
</evidence>
<keyword evidence="1" id="KW-0808">Transferase</keyword>
<dbReference type="Proteomes" id="UP001151516">
    <property type="component" value="Unassembled WGS sequence"/>
</dbReference>
<dbReference type="Gene3D" id="3.30.559.10">
    <property type="entry name" value="Chloramphenicol acetyltransferase-like domain"/>
    <property type="match status" value="2"/>
</dbReference>
<proteinExistence type="predicted"/>
<name>A0A9W8GPF2_9FUNG</name>
<gene>
    <name evidence="2" type="ORF">IWW39_001920</name>
</gene>
<dbReference type="PANTHER" id="PTHR31642:SF310">
    <property type="entry name" value="FATTY ALCOHOL:CAFFEOYL-COA ACYLTRANSFERASE"/>
    <property type="match status" value="1"/>
</dbReference>